<dbReference type="InterPro" id="IPR002716">
    <property type="entry name" value="PIN_dom"/>
</dbReference>
<dbReference type="SUPFAM" id="SSF88723">
    <property type="entry name" value="PIN domain-like"/>
    <property type="match status" value="1"/>
</dbReference>
<dbReference type="GO" id="GO:0000287">
    <property type="term" value="F:magnesium ion binding"/>
    <property type="evidence" value="ECO:0007669"/>
    <property type="project" value="UniProtKB-UniRule"/>
</dbReference>
<dbReference type="PANTHER" id="PTHR33653">
    <property type="entry name" value="RIBONUCLEASE VAPC2"/>
    <property type="match status" value="1"/>
</dbReference>
<feature type="domain" description="PIN" evidence="9">
    <location>
        <begin position="3"/>
        <end position="124"/>
    </location>
</feature>
<name>A0A1F6CS87_HANXR</name>
<dbReference type="Gene3D" id="3.40.50.1010">
    <property type="entry name" value="5'-nuclease"/>
    <property type="match status" value="1"/>
</dbReference>
<comment type="caution">
    <text evidence="10">The sequence shown here is derived from an EMBL/GenBank/DDBJ whole genome shotgun (WGS) entry which is preliminary data.</text>
</comment>
<protein>
    <recommendedName>
        <fullName evidence="8">Ribonuclease VapC</fullName>
        <shortName evidence="8">RNase VapC</shortName>
        <ecNumber evidence="8">3.1.-.-</ecNumber>
    </recommendedName>
    <alternativeName>
        <fullName evidence="8">Toxin VapC</fullName>
    </alternativeName>
</protein>
<keyword evidence="5 8" id="KW-0378">Hydrolase</keyword>
<accession>A0A1F6CS87</accession>
<evidence type="ECO:0000256" key="2">
    <source>
        <dbReference type="ARBA" id="ARBA00022649"/>
    </source>
</evidence>
<dbReference type="AlphaFoldDB" id="A0A1F6CS87"/>
<dbReference type="InterPro" id="IPR050556">
    <property type="entry name" value="Type_II_TA_system_RNase"/>
</dbReference>
<gene>
    <name evidence="8" type="primary">vapC</name>
    <name evidence="10" type="ORF">A3F84_15275</name>
</gene>
<dbReference type="InterPro" id="IPR029060">
    <property type="entry name" value="PIN-like_dom_sf"/>
</dbReference>
<evidence type="ECO:0000256" key="4">
    <source>
        <dbReference type="ARBA" id="ARBA00022723"/>
    </source>
</evidence>
<dbReference type="Proteomes" id="UP000178606">
    <property type="component" value="Unassembled WGS sequence"/>
</dbReference>
<dbReference type="GO" id="GO:0016787">
    <property type="term" value="F:hydrolase activity"/>
    <property type="evidence" value="ECO:0007669"/>
    <property type="project" value="UniProtKB-KW"/>
</dbReference>
<dbReference type="EMBL" id="MFKF01000162">
    <property type="protein sequence ID" value="OGG51977.1"/>
    <property type="molecule type" value="Genomic_DNA"/>
</dbReference>
<sequence length="135" mass="15017">MSYLLDTNTCIRYLNDRDSSVSRRLRLVNPSDVILCSVVKAELYFGAYHSSRREGNLALLEDFFGRFVSLPFDDEAAKVYGNLRAQLQASGTPIGSNDLLIASIALACNVTMVTHNVREFSQVPGLQIEDWETGP</sequence>
<keyword evidence="3 8" id="KW-0540">Nuclease</keyword>
<comment type="cofactor">
    <cofactor evidence="1 8">
        <name>Mg(2+)</name>
        <dbReference type="ChEBI" id="CHEBI:18420"/>
    </cofactor>
</comment>
<reference evidence="10 11" key="1">
    <citation type="journal article" date="2016" name="Nat. Commun.">
        <title>Thousands of microbial genomes shed light on interconnected biogeochemical processes in an aquifer system.</title>
        <authorList>
            <person name="Anantharaman K."/>
            <person name="Brown C.T."/>
            <person name="Hug L.A."/>
            <person name="Sharon I."/>
            <person name="Castelle C.J."/>
            <person name="Probst A.J."/>
            <person name="Thomas B.C."/>
            <person name="Singh A."/>
            <person name="Wilkins M.J."/>
            <person name="Karaoz U."/>
            <person name="Brodie E.L."/>
            <person name="Williams K.H."/>
            <person name="Hubbard S.S."/>
            <person name="Banfield J.F."/>
        </authorList>
    </citation>
    <scope>NUCLEOTIDE SEQUENCE [LARGE SCALE GENOMIC DNA]</scope>
    <source>
        <strain evidence="11">RIFCSPLOWO2_12_FULL_64_10</strain>
    </source>
</reference>
<dbReference type="GO" id="GO:0090729">
    <property type="term" value="F:toxin activity"/>
    <property type="evidence" value="ECO:0007669"/>
    <property type="project" value="UniProtKB-KW"/>
</dbReference>
<evidence type="ECO:0000313" key="10">
    <source>
        <dbReference type="EMBL" id="OGG51977.1"/>
    </source>
</evidence>
<dbReference type="CDD" id="cd09881">
    <property type="entry name" value="PIN_VapC4-5_FitB-like"/>
    <property type="match status" value="1"/>
</dbReference>
<keyword evidence="2 8" id="KW-1277">Toxin-antitoxin system</keyword>
<feature type="binding site" evidence="8">
    <location>
        <position position="6"/>
    </location>
    <ligand>
        <name>Mg(2+)</name>
        <dbReference type="ChEBI" id="CHEBI:18420"/>
    </ligand>
</feature>
<evidence type="ECO:0000256" key="7">
    <source>
        <dbReference type="ARBA" id="ARBA00038093"/>
    </source>
</evidence>
<keyword evidence="6 8" id="KW-0460">Magnesium</keyword>
<comment type="similarity">
    <text evidence="7 8">Belongs to the PINc/VapC protein family.</text>
</comment>
<evidence type="ECO:0000256" key="3">
    <source>
        <dbReference type="ARBA" id="ARBA00022722"/>
    </source>
</evidence>
<evidence type="ECO:0000256" key="1">
    <source>
        <dbReference type="ARBA" id="ARBA00001946"/>
    </source>
</evidence>
<organism evidence="10 11">
    <name type="scientific">Handelsmanbacteria sp. (strain RIFCSPLOWO2_12_FULL_64_10)</name>
    <dbReference type="NCBI Taxonomy" id="1817868"/>
    <lineage>
        <taxon>Bacteria</taxon>
        <taxon>Candidatus Handelsmaniibacteriota</taxon>
    </lineage>
</organism>
<keyword evidence="8" id="KW-0800">Toxin</keyword>
<dbReference type="HAMAP" id="MF_00265">
    <property type="entry name" value="VapC_Nob1"/>
    <property type="match status" value="1"/>
</dbReference>
<evidence type="ECO:0000313" key="11">
    <source>
        <dbReference type="Proteomes" id="UP000178606"/>
    </source>
</evidence>
<comment type="function">
    <text evidence="8">Toxic component of a toxin-antitoxin (TA) system. An RNase.</text>
</comment>
<dbReference type="GO" id="GO:0004540">
    <property type="term" value="F:RNA nuclease activity"/>
    <property type="evidence" value="ECO:0007669"/>
    <property type="project" value="InterPro"/>
</dbReference>
<dbReference type="PANTHER" id="PTHR33653:SF1">
    <property type="entry name" value="RIBONUCLEASE VAPC2"/>
    <property type="match status" value="1"/>
</dbReference>
<evidence type="ECO:0000256" key="5">
    <source>
        <dbReference type="ARBA" id="ARBA00022801"/>
    </source>
</evidence>
<feature type="binding site" evidence="8">
    <location>
        <position position="98"/>
    </location>
    <ligand>
        <name>Mg(2+)</name>
        <dbReference type="ChEBI" id="CHEBI:18420"/>
    </ligand>
</feature>
<dbReference type="EC" id="3.1.-.-" evidence="8"/>
<dbReference type="InterPro" id="IPR022907">
    <property type="entry name" value="VapC_family"/>
</dbReference>
<evidence type="ECO:0000256" key="6">
    <source>
        <dbReference type="ARBA" id="ARBA00022842"/>
    </source>
</evidence>
<evidence type="ECO:0000259" key="9">
    <source>
        <dbReference type="Pfam" id="PF01850"/>
    </source>
</evidence>
<keyword evidence="4 8" id="KW-0479">Metal-binding</keyword>
<evidence type="ECO:0000256" key="8">
    <source>
        <dbReference type="HAMAP-Rule" id="MF_00265"/>
    </source>
</evidence>
<proteinExistence type="inferred from homology"/>
<dbReference type="Pfam" id="PF01850">
    <property type="entry name" value="PIN"/>
    <property type="match status" value="1"/>
</dbReference>